<evidence type="ECO:0000313" key="2">
    <source>
        <dbReference type="EMBL" id="JAD82738.1"/>
    </source>
</evidence>
<organism evidence="2">
    <name type="scientific">Arundo donax</name>
    <name type="common">Giant reed</name>
    <name type="synonym">Donax arundinaceus</name>
    <dbReference type="NCBI Taxonomy" id="35708"/>
    <lineage>
        <taxon>Eukaryota</taxon>
        <taxon>Viridiplantae</taxon>
        <taxon>Streptophyta</taxon>
        <taxon>Embryophyta</taxon>
        <taxon>Tracheophyta</taxon>
        <taxon>Spermatophyta</taxon>
        <taxon>Magnoliopsida</taxon>
        <taxon>Liliopsida</taxon>
        <taxon>Poales</taxon>
        <taxon>Poaceae</taxon>
        <taxon>PACMAD clade</taxon>
        <taxon>Arundinoideae</taxon>
        <taxon>Arundineae</taxon>
        <taxon>Arundo</taxon>
    </lineage>
</organism>
<accession>A0A0A9D7R6</accession>
<reference evidence="2" key="2">
    <citation type="journal article" date="2015" name="Data Brief">
        <title>Shoot transcriptome of the giant reed, Arundo donax.</title>
        <authorList>
            <person name="Barrero R.A."/>
            <person name="Guerrero F.D."/>
            <person name="Moolhuijzen P."/>
            <person name="Goolsby J.A."/>
            <person name="Tidwell J."/>
            <person name="Bellgard S.E."/>
            <person name="Bellgard M.I."/>
        </authorList>
    </citation>
    <scope>NUCLEOTIDE SEQUENCE</scope>
    <source>
        <tissue evidence="2">Shoot tissue taken approximately 20 cm above the soil surface</tissue>
    </source>
</reference>
<dbReference type="AlphaFoldDB" id="A0A0A9D7R6"/>
<dbReference type="EMBL" id="GBRH01215157">
    <property type="protein sequence ID" value="JAD82738.1"/>
    <property type="molecule type" value="Transcribed_RNA"/>
</dbReference>
<feature type="transmembrane region" description="Helical" evidence="1">
    <location>
        <begin position="39"/>
        <end position="61"/>
    </location>
</feature>
<evidence type="ECO:0000256" key="1">
    <source>
        <dbReference type="SAM" id="Phobius"/>
    </source>
</evidence>
<keyword evidence="1" id="KW-0812">Transmembrane</keyword>
<keyword evidence="1" id="KW-1133">Transmembrane helix</keyword>
<name>A0A0A9D7R6_ARUDO</name>
<proteinExistence type="predicted"/>
<keyword evidence="1" id="KW-0472">Membrane</keyword>
<sequence length="62" mass="7291">MVWLWHSSWWICNGDNMVCTCPQGIFSSLLLVLIDYTNFFHPLDMLTTLNLYIFTFALGSIW</sequence>
<reference evidence="2" key="1">
    <citation type="submission" date="2014-09" db="EMBL/GenBank/DDBJ databases">
        <authorList>
            <person name="Magalhaes I.L.F."/>
            <person name="Oliveira U."/>
            <person name="Santos F.R."/>
            <person name="Vidigal T.H.D.A."/>
            <person name="Brescovit A.D."/>
            <person name="Santos A.J."/>
        </authorList>
    </citation>
    <scope>NUCLEOTIDE SEQUENCE</scope>
    <source>
        <tissue evidence="2">Shoot tissue taken approximately 20 cm above the soil surface</tissue>
    </source>
</reference>
<protein>
    <submittedName>
        <fullName evidence="2">Gpm440</fullName>
    </submittedName>
</protein>